<evidence type="ECO:0000313" key="2">
    <source>
        <dbReference type="EMBL" id="EMY68183.1"/>
    </source>
</evidence>
<dbReference type="Gene3D" id="3.30.70.1320">
    <property type="entry name" value="Multidrug efflux transporter AcrB pore domain like"/>
    <property type="match status" value="1"/>
</dbReference>
<comment type="caution">
    <text evidence="2">The sequence shown here is derived from an EMBL/GenBank/DDBJ whole genome shotgun (WGS) entry which is preliminary data.</text>
</comment>
<evidence type="ECO:0000313" key="3">
    <source>
        <dbReference type="Proteomes" id="UP000012227"/>
    </source>
</evidence>
<keyword evidence="1" id="KW-0812">Transmembrane</keyword>
<dbReference type="InterPro" id="IPR001036">
    <property type="entry name" value="Acrflvin-R"/>
</dbReference>
<keyword evidence="1" id="KW-1133">Transmembrane helix</keyword>
<reference evidence="2 3" key="1">
    <citation type="submission" date="2013-03" db="EMBL/GenBank/DDBJ databases">
        <authorList>
            <person name="Harkins D.M."/>
            <person name="Durkin A.S."/>
            <person name="Brinkac L.M."/>
            <person name="Haft D.H."/>
            <person name="Selengut J.D."/>
            <person name="Sanka R."/>
            <person name="DePew J."/>
            <person name="Purushe J."/>
            <person name="Galloway R.L."/>
            <person name="Vinetz J.M."/>
            <person name="Sutton G.G."/>
            <person name="Nierman W.C."/>
            <person name="Fouts D.E."/>
        </authorList>
    </citation>
    <scope>NUCLEOTIDE SEQUENCE [LARGE SCALE GENOMIC DNA]</scope>
    <source>
        <strain evidence="2 3">Waz Holland</strain>
    </source>
</reference>
<dbReference type="Gene3D" id="3.30.70.1430">
    <property type="entry name" value="Multidrug efflux transporter AcrB pore domain"/>
    <property type="match status" value="1"/>
</dbReference>
<dbReference type="PANTHER" id="PTHR32063:SF24">
    <property type="entry name" value="CATION EFFLUX SYSTEM (ACRB_ACRD_ACRF FAMILY)"/>
    <property type="match status" value="1"/>
</dbReference>
<dbReference type="PANTHER" id="PTHR32063">
    <property type="match status" value="1"/>
</dbReference>
<name>N1VZI4_9LEPT</name>
<dbReference type="RefSeq" id="WP_002989317.1">
    <property type="nucleotide sequence ID" value="NZ_AOGY02000072.1"/>
</dbReference>
<feature type="transmembrane region" description="Helical" evidence="1">
    <location>
        <begin position="840"/>
        <end position="857"/>
    </location>
</feature>
<dbReference type="InterPro" id="IPR027463">
    <property type="entry name" value="AcrB_DN_DC_subdom"/>
</dbReference>
<dbReference type="SUPFAM" id="SSF82693">
    <property type="entry name" value="Multidrug efflux transporter AcrB pore domain, PN1, PN2, PC1 and PC2 subdomains"/>
    <property type="match status" value="1"/>
</dbReference>
<feature type="transmembrane region" description="Helical" evidence="1">
    <location>
        <begin position="473"/>
        <end position="491"/>
    </location>
</feature>
<feature type="transmembrane region" description="Helical" evidence="1">
    <location>
        <begin position="863"/>
        <end position="882"/>
    </location>
</feature>
<sequence length="894" mass="103566">MSRHWIYFFRYRLLVIVLFLLLISVLSLERISFGEDSLGGKNSSIQITNHWPNKTALQVEEQITKPWEQILKSISGYKKIESISEVGSSLIHLELEEGIETQNIIQTIRNEYLLQRQRFPEDSFFPRIKPGKSEDTYIVILQKIKAGSEKNSKELEQKIRNIPGFESLVHYSNKEKEILIQIHSDWIQTLEFPSLSQIFSTIRNYSWGFSLDQSGGAWFPKDIPIQSVNWSKLGIPSRFGEGLLLSSVGKVSLEERAVRHGTRINGLSSETMIVKADSNTSLHLLTNGLKKILLDYGDWIFLYNSHQEFNNDLFRFLVIFFSLDLVLIFFASYFMKGEKELVIYLTAYYTSLLIFLGICCIISYPIGKPILFLFTYWKYFLAVFPIKKIGRWMQKCTFSFFIFFLFVYWNWIPKSFCFILVCNLYFLVSISFLKILFDPFLSDSISNLGFRFLDSNFFLPQINIGQSKQSKTFIHWLMVLVFFLIGFVSSIHSSLSFYPLTISNGTIQMGRLEFPTSIPEEESLRITKQVEDTILNRKLTDLLVVKQNSSNADFYFDLNELGVRSGLNDLPTESGYFHILGESQTNSDRILRFSNADTESLEKGILPLIPWLRNFEGVSDVVLCFQPSTEGLELHSPGKFRSLFSYDYDTADSVRERSLDLQSAIVGKMLVDKKLTDIRFSVKQNKQVERYIDKPIKLTTGIPLFDKSISEYKNIKTPGRIYHKNGDTSLEVLVKGKNIQWDDLESNINNFLNKGPVKLSEILPQRDAETKYRPFFLFLWITSLLYRKKEKVRSFVSSILFLFLWRLQVSFVGAEYLLFGAVVLPLAFSILRVRSHSFDPKTIVPLILLFFVAYFFPGEGGKFFFGGLFLVLIFFLLQYKIIHRGDFFKTKPAF</sequence>
<dbReference type="GO" id="GO:0042910">
    <property type="term" value="F:xenobiotic transmembrane transporter activity"/>
    <property type="evidence" value="ECO:0007669"/>
    <property type="project" value="TreeGrafter"/>
</dbReference>
<proteinExistence type="predicted"/>
<evidence type="ECO:0000256" key="1">
    <source>
        <dbReference type="SAM" id="Phobius"/>
    </source>
</evidence>
<dbReference type="Gene3D" id="3.30.2090.10">
    <property type="entry name" value="Multidrug efflux transporter AcrB TolC docking domain, DN and DC subdomains"/>
    <property type="match status" value="1"/>
</dbReference>
<dbReference type="AlphaFoldDB" id="N1VZI4"/>
<feature type="transmembrane region" description="Helical" evidence="1">
    <location>
        <begin position="313"/>
        <end position="334"/>
    </location>
</feature>
<dbReference type="Pfam" id="PF00873">
    <property type="entry name" value="ACR_tran"/>
    <property type="match status" value="1"/>
</dbReference>
<organism evidence="2 3">
    <name type="scientific">Leptospira vanthielii serovar Holland str. Waz Holland = ATCC 700522</name>
    <dbReference type="NCBI Taxonomy" id="1218591"/>
    <lineage>
        <taxon>Bacteria</taxon>
        <taxon>Pseudomonadati</taxon>
        <taxon>Spirochaetota</taxon>
        <taxon>Spirochaetia</taxon>
        <taxon>Leptospirales</taxon>
        <taxon>Leptospiraceae</taxon>
        <taxon>Leptospira</taxon>
    </lineage>
</organism>
<protein>
    <submittedName>
        <fullName evidence="2">RND transporter, Hydrophobe/Amphiphile Efflux-1 (HAE1)/Heavy Metal Efflux (HME) family, permease protein</fullName>
    </submittedName>
</protein>
<accession>N1VZI4</accession>
<dbReference type="GO" id="GO:0005886">
    <property type="term" value="C:plasma membrane"/>
    <property type="evidence" value="ECO:0007669"/>
    <property type="project" value="TreeGrafter"/>
</dbReference>
<dbReference type="Gene3D" id="1.20.1640.10">
    <property type="entry name" value="Multidrug efflux transporter AcrB transmembrane domain"/>
    <property type="match status" value="1"/>
</dbReference>
<keyword evidence="1" id="KW-0472">Membrane</keyword>
<dbReference type="Proteomes" id="UP000012227">
    <property type="component" value="Unassembled WGS sequence"/>
</dbReference>
<feature type="transmembrane region" description="Helical" evidence="1">
    <location>
        <begin position="341"/>
        <end position="364"/>
    </location>
</feature>
<feature type="transmembrane region" description="Helical" evidence="1">
    <location>
        <begin position="393"/>
        <end position="412"/>
    </location>
</feature>
<feature type="transmembrane region" description="Helical" evidence="1">
    <location>
        <begin position="817"/>
        <end position="833"/>
    </location>
</feature>
<dbReference type="EMBL" id="AOGY02000072">
    <property type="protein sequence ID" value="EMY68183.1"/>
    <property type="molecule type" value="Genomic_DNA"/>
</dbReference>
<dbReference type="STRING" id="1218591.LEP1GSC199_0898"/>
<gene>
    <name evidence="2" type="ORF">LEP1GSC199_0898</name>
</gene>
<feature type="transmembrane region" description="Helical" evidence="1">
    <location>
        <begin position="418"/>
        <end position="437"/>
    </location>
</feature>